<protein>
    <submittedName>
        <fullName evidence="1">Uncharacterized protein</fullName>
    </submittedName>
</protein>
<dbReference type="GO" id="GO:0005737">
    <property type="term" value="C:cytoplasm"/>
    <property type="evidence" value="ECO:0007669"/>
    <property type="project" value="TreeGrafter"/>
</dbReference>
<organism evidence="1">
    <name type="scientific">Timema tahoe</name>
    <dbReference type="NCBI Taxonomy" id="61484"/>
    <lineage>
        <taxon>Eukaryota</taxon>
        <taxon>Metazoa</taxon>
        <taxon>Ecdysozoa</taxon>
        <taxon>Arthropoda</taxon>
        <taxon>Hexapoda</taxon>
        <taxon>Insecta</taxon>
        <taxon>Pterygota</taxon>
        <taxon>Neoptera</taxon>
        <taxon>Polyneoptera</taxon>
        <taxon>Phasmatodea</taxon>
        <taxon>Timematodea</taxon>
        <taxon>Timematoidea</taxon>
        <taxon>Timematidae</taxon>
        <taxon>Timema</taxon>
    </lineage>
</organism>
<sequence length="276" mass="29692">MKCGAVQAVERVVGAACASTEDRYKGQLNSEAQQAVSKEQSAVSLHQFGGCSEGRDNPVLRLCCEFPYKLHNQCENLNDAEQLSWLLVNHTEEIVALSTEPPVQELIAAVHRNSAASGLLVQAVGSKCQDLKQPSFVCRLLRCLEGVHPSQSGALLMLLVPRLLGSPQLAPARLAGALACRRAELLLTLSEEEVHSQLTRADLDKVLESLHGSGLTNKYAAHLSLQAQCSDTAHLSLQAQCSDTAHIVATSTMLGHSSLVATSTLSIYWVFTRIVS</sequence>
<dbReference type="InterPro" id="IPR048412">
    <property type="entry name" value="Htt_bridge"/>
</dbReference>
<proteinExistence type="predicted"/>
<name>A0A7R9IHN2_9NEOP</name>
<reference evidence="1" key="1">
    <citation type="submission" date="2020-11" db="EMBL/GenBank/DDBJ databases">
        <authorList>
            <person name="Tran Van P."/>
        </authorList>
    </citation>
    <scope>NUCLEOTIDE SEQUENCE</scope>
</reference>
<dbReference type="PANTHER" id="PTHR10170:SF10">
    <property type="entry name" value="HUNTINGTIN"/>
    <property type="match status" value="1"/>
</dbReference>
<dbReference type="EMBL" id="OE002351">
    <property type="protein sequence ID" value="CAD7458553.1"/>
    <property type="molecule type" value="Genomic_DNA"/>
</dbReference>
<evidence type="ECO:0000313" key="1">
    <source>
        <dbReference type="EMBL" id="CAD7458553.1"/>
    </source>
</evidence>
<dbReference type="InterPro" id="IPR028426">
    <property type="entry name" value="Huntingtin_fam"/>
</dbReference>
<accession>A0A7R9IHN2</accession>
<dbReference type="AlphaFoldDB" id="A0A7R9IHN2"/>
<dbReference type="PANTHER" id="PTHR10170">
    <property type="entry name" value="HUNTINGTON DISEASE PROTEIN"/>
    <property type="match status" value="1"/>
</dbReference>
<dbReference type="Pfam" id="PF20925">
    <property type="entry name" value="Htt_bridge"/>
    <property type="match status" value="1"/>
</dbReference>
<gene>
    <name evidence="1" type="ORF">TTEB3V08_LOCUS6532</name>
</gene>